<name>A0ABY1H9L5_9STAP</name>
<reference evidence="1 2" key="1">
    <citation type="submission" date="2016-11" db="EMBL/GenBank/DDBJ databases">
        <authorList>
            <person name="Varghese N."/>
            <person name="Submissions S."/>
        </authorList>
    </citation>
    <scope>NUCLEOTIDE SEQUENCE [LARGE SCALE GENOMIC DNA]</scope>
    <source>
        <strain evidence="1 2">NFIX07</strain>
    </source>
</reference>
<dbReference type="Proteomes" id="UP000182665">
    <property type="component" value="Unassembled WGS sequence"/>
</dbReference>
<evidence type="ECO:0000313" key="1">
    <source>
        <dbReference type="EMBL" id="SFZ79076.1"/>
    </source>
</evidence>
<dbReference type="EMBL" id="FPKT01000014">
    <property type="protein sequence ID" value="SFZ79076.1"/>
    <property type="molecule type" value="Genomic_DNA"/>
</dbReference>
<gene>
    <name evidence="1" type="ORF">SAMN03097721_02555</name>
</gene>
<dbReference type="NCBIfam" id="NF038159">
    <property type="entry name" value="lanthi_III_b"/>
    <property type="match status" value="1"/>
</dbReference>
<keyword evidence="2" id="KW-1185">Reference proteome</keyword>
<organism evidence="1 2">
    <name type="scientific">Staphylococcus pasteuri</name>
    <dbReference type="NCBI Taxonomy" id="45972"/>
    <lineage>
        <taxon>Bacteria</taxon>
        <taxon>Bacillati</taxon>
        <taxon>Bacillota</taxon>
        <taxon>Bacilli</taxon>
        <taxon>Bacillales</taxon>
        <taxon>Staphylococcaceae</taxon>
        <taxon>Staphylococcus</taxon>
    </lineage>
</organism>
<sequence length="47" mass="5104">MNKNSVLKLQGIRTKKSTNSQASNASVMCKKQSSVSVVFCVFPQGNK</sequence>
<dbReference type="InterPro" id="IPR045825">
    <property type="entry name" value="RamS"/>
</dbReference>
<dbReference type="Pfam" id="PF19402">
    <property type="entry name" value="RamS"/>
    <property type="match status" value="1"/>
</dbReference>
<accession>A0ABY1H9L5</accession>
<comment type="caution">
    <text evidence="1">The sequence shown here is derived from an EMBL/GenBank/DDBJ whole genome shotgun (WGS) entry which is preliminary data.</text>
</comment>
<protein>
    <submittedName>
        <fullName evidence="1">Uncharacterized protein</fullName>
    </submittedName>
</protein>
<evidence type="ECO:0000313" key="2">
    <source>
        <dbReference type="Proteomes" id="UP000182665"/>
    </source>
</evidence>
<dbReference type="RefSeq" id="WP_177244154.1">
    <property type="nucleotide sequence ID" value="NZ_FPKT01000014.1"/>
</dbReference>
<proteinExistence type="predicted"/>